<feature type="region of interest" description="Disordered" evidence="2">
    <location>
        <begin position="55"/>
        <end position="76"/>
    </location>
</feature>
<dbReference type="NCBIfam" id="TIGR00135">
    <property type="entry name" value="gatC"/>
    <property type="match status" value="1"/>
</dbReference>
<comment type="subunit">
    <text evidence="1">Heterotrimer of A, B and C subunits.</text>
</comment>
<keyword evidence="4" id="KW-1185">Reference proteome</keyword>
<dbReference type="SUPFAM" id="SSF141000">
    <property type="entry name" value="Glu-tRNAGln amidotransferase C subunit"/>
    <property type="match status" value="1"/>
</dbReference>
<dbReference type="Gene3D" id="1.10.20.60">
    <property type="entry name" value="Glu-tRNAGln amidotransferase C subunit, N-terminal domain"/>
    <property type="match status" value="1"/>
</dbReference>
<dbReference type="EMBL" id="CP001102">
    <property type="protein sequence ID" value="ACE06019.1"/>
    <property type="molecule type" value="Genomic_DNA"/>
</dbReference>
<evidence type="ECO:0000313" key="3">
    <source>
        <dbReference type="EMBL" id="ACE06019.1"/>
    </source>
</evidence>
<dbReference type="Pfam" id="PF02686">
    <property type="entry name" value="GatC"/>
    <property type="match status" value="1"/>
</dbReference>
<protein>
    <recommendedName>
        <fullName evidence="1">Aspartyl/glutamyl-tRNA(Asn/Gln) amidotransferase subunit C</fullName>
        <shortName evidence="1">Asp/Glu-ADT subunit C</shortName>
        <ecNumber evidence="1">6.3.5.-</ecNumber>
    </recommendedName>
</protein>
<dbReference type="GO" id="GO:0006412">
    <property type="term" value="P:translation"/>
    <property type="evidence" value="ECO:0007669"/>
    <property type="project" value="UniProtKB-UniRule"/>
</dbReference>
<dbReference type="InterPro" id="IPR036113">
    <property type="entry name" value="Asp/Glu-ADT_sf_sub_c"/>
</dbReference>
<evidence type="ECO:0000256" key="1">
    <source>
        <dbReference type="HAMAP-Rule" id="MF_00122"/>
    </source>
</evidence>
<evidence type="ECO:0000313" key="4">
    <source>
        <dbReference type="Proteomes" id="UP000001227"/>
    </source>
</evidence>
<dbReference type="InterPro" id="IPR003837">
    <property type="entry name" value="GatC"/>
</dbReference>
<dbReference type="GO" id="GO:0050566">
    <property type="term" value="F:asparaginyl-tRNA synthase (glutamine-hydrolyzing) activity"/>
    <property type="evidence" value="ECO:0007669"/>
    <property type="project" value="RHEA"/>
</dbReference>
<feature type="compositionally biased region" description="Basic and acidic residues" evidence="2">
    <location>
        <begin position="59"/>
        <end position="74"/>
    </location>
</feature>
<dbReference type="PANTHER" id="PTHR15004:SF0">
    <property type="entry name" value="GLUTAMYL-TRNA(GLN) AMIDOTRANSFERASE SUBUNIT C, MITOCHONDRIAL"/>
    <property type="match status" value="1"/>
</dbReference>
<comment type="catalytic activity">
    <reaction evidence="1">
        <text>L-glutamyl-tRNA(Gln) + L-glutamine + ATP + H2O = L-glutaminyl-tRNA(Gln) + L-glutamate + ADP + phosphate + H(+)</text>
        <dbReference type="Rhea" id="RHEA:17521"/>
        <dbReference type="Rhea" id="RHEA-COMP:9681"/>
        <dbReference type="Rhea" id="RHEA-COMP:9684"/>
        <dbReference type="ChEBI" id="CHEBI:15377"/>
        <dbReference type="ChEBI" id="CHEBI:15378"/>
        <dbReference type="ChEBI" id="CHEBI:29985"/>
        <dbReference type="ChEBI" id="CHEBI:30616"/>
        <dbReference type="ChEBI" id="CHEBI:43474"/>
        <dbReference type="ChEBI" id="CHEBI:58359"/>
        <dbReference type="ChEBI" id="CHEBI:78520"/>
        <dbReference type="ChEBI" id="CHEBI:78521"/>
        <dbReference type="ChEBI" id="CHEBI:456216"/>
    </reaction>
</comment>
<sequence length="99" mass="11369">MDKQLLDKLMRMAKLDLPEEEQREMSIDLDKICGWIEKLQEVDTEGVEPLTTLALEPPTLREDIPQPPLNHEKALSTSKYSDSNYFRVPKVKDASKLVS</sequence>
<dbReference type="GO" id="GO:0005524">
    <property type="term" value="F:ATP binding"/>
    <property type="evidence" value="ECO:0007669"/>
    <property type="project" value="UniProtKB-KW"/>
</dbReference>
<comment type="catalytic activity">
    <reaction evidence="1">
        <text>L-aspartyl-tRNA(Asn) + L-glutamine + ATP + H2O = L-asparaginyl-tRNA(Asn) + L-glutamate + ADP + phosphate + 2 H(+)</text>
        <dbReference type="Rhea" id="RHEA:14513"/>
        <dbReference type="Rhea" id="RHEA-COMP:9674"/>
        <dbReference type="Rhea" id="RHEA-COMP:9677"/>
        <dbReference type="ChEBI" id="CHEBI:15377"/>
        <dbReference type="ChEBI" id="CHEBI:15378"/>
        <dbReference type="ChEBI" id="CHEBI:29985"/>
        <dbReference type="ChEBI" id="CHEBI:30616"/>
        <dbReference type="ChEBI" id="CHEBI:43474"/>
        <dbReference type="ChEBI" id="CHEBI:58359"/>
        <dbReference type="ChEBI" id="CHEBI:78515"/>
        <dbReference type="ChEBI" id="CHEBI:78516"/>
        <dbReference type="ChEBI" id="CHEBI:456216"/>
    </reaction>
</comment>
<comment type="function">
    <text evidence="1">Allows the formation of correctly charged Asn-tRNA(Asn) or Gln-tRNA(Gln) through the transamidation of misacylated Asp-tRNA(Asn) or Glu-tRNA(Gln) in organisms which lack either or both of asparaginyl-tRNA or glutaminyl-tRNA synthetases. The reaction takes place in the presence of glutamine and ATP through an activated phospho-Asp-tRNA(Asn) or phospho-Glu-tRNA(Gln).</text>
</comment>
<dbReference type="STRING" id="452471.Aasi_0621"/>
<dbReference type="RefSeq" id="WP_012472787.1">
    <property type="nucleotide sequence ID" value="NC_010830.1"/>
</dbReference>
<dbReference type="OrthoDB" id="9813938at2"/>
<keyword evidence="1" id="KW-0436">Ligase</keyword>
<dbReference type="KEGG" id="aas:Aasi_0621"/>
<reference evidence="3 4" key="1">
    <citation type="journal article" date="2010" name="J. Bacteriol.">
        <title>The genome of the amoeba symbiont 'Candidatus Amoebophilus asiaticus' reveals common mechanisms for host cell interaction among amoeba-associated bacteria.</title>
        <authorList>
            <person name="Schmitz-Esser S."/>
            <person name="Tischler P."/>
            <person name="Arnold R."/>
            <person name="Montanaro J."/>
            <person name="Wagner M."/>
            <person name="Rattei T."/>
            <person name="Horn M."/>
        </authorList>
    </citation>
    <scope>NUCLEOTIDE SEQUENCE [LARGE SCALE GENOMIC DNA]</scope>
    <source>
        <strain evidence="3 4">5a2</strain>
    </source>
</reference>
<dbReference type="PANTHER" id="PTHR15004">
    <property type="entry name" value="GLUTAMYL-TRNA(GLN) AMIDOTRANSFERASE SUBUNIT C, MITOCHONDRIAL"/>
    <property type="match status" value="1"/>
</dbReference>
<name>B3ES17_AMOA5</name>
<evidence type="ECO:0000256" key="2">
    <source>
        <dbReference type="SAM" id="MobiDB-lite"/>
    </source>
</evidence>
<gene>
    <name evidence="1" type="primary">gatC</name>
    <name evidence="3" type="ordered locus">Aasi_0621</name>
</gene>
<keyword evidence="1" id="KW-0067">ATP-binding</keyword>
<comment type="similarity">
    <text evidence="1">Belongs to the GatC family.</text>
</comment>
<keyword evidence="1" id="KW-0547">Nucleotide-binding</keyword>
<organism evidence="3 4">
    <name type="scientific">Amoebophilus asiaticus (strain 5a2)</name>
    <dbReference type="NCBI Taxonomy" id="452471"/>
    <lineage>
        <taxon>Bacteria</taxon>
        <taxon>Pseudomonadati</taxon>
        <taxon>Bacteroidota</taxon>
        <taxon>Cytophagia</taxon>
        <taxon>Cytophagales</taxon>
        <taxon>Amoebophilaceae</taxon>
        <taxon>Candidatus Amoebophilus</taxon>
    </lineage>
</organism>
<dbReference type="Proteomes" id="UP000001227">
    <property type="component" value="Chromosome"/>
</dbReference>
<accession>B3ES17</accession>
<dbReference type="EC" id="6.3.5.-" evidence="1"/>
<dbReference type="GO" id="GO:0050567">
    <property type="term" value="F:glutaminyl-tRNA synthase (glutamine-hydrolyzing) activity"/>
    <property type="evidence" value="ECO:0007669"/>
    <property type="project" value="UniProtKB-UniRule"/>
</dbReference>
<proteinExistence type="inferred from homology"/>
<dbReference type="AlphaFoldDB" id="B3ES17"/>
<dbReference type="HOGENOM" id="CLU_105899_2_0_10"/>
<dbReference type="HAMAP" id="MF_00122">
    <property type="entry name" value="GatC"/>
    <property type="match status" value="1"/>
</dbReference>
<dbReference type="GO" id="GO:0070681">
    <property type="term" value="P:glutaminyl-tRNAGln biosynthesis via transamidation"/>
    <property type="evidence" value="ECO:0007669"/>
    <property type="project" value="TreeGrafter"/>
</dbReference>
<keyword evidence="1" id="KW-0648">Protein biosynthesis</keyword>
<dbReference type="GO" id="GO:0006450">
    <property type="term" value="P:regulation of translational fidelity"/>
    <property type="evidence" value="ECO:0007669"/>
    <property type="project" value="InterPro"/>
</dbReference>
<dbReference type="eggNOG" id="COG0721">
    <property type="taxonomic scope" value="Bacteria"/>
</dbReference>